<keyword evidence="4" id="KW-1185">Reference proteome</keyword>
<reference evidence="3" key="2">
    <citation type="journal article" date="2024" name="Plant">
        <title>Genomic evolution and insights into agronomic trait innovations of Sesamum species.</title>
        <authorList>
            <person name="Miao H."/>
            <person name="Wang L."/>
            <person name="Qu L."/>
            <person name="Liu H."/>
            <person name="Sun Y."/>
            <person name="Le M."/>
            <person name="Wang Q."/>
            <person name="Wei S."/>
            <person name="Zheng Y."/>
            <person name="Lin W."/>
            <person name="Duan Y."/>
            <person name="Cao H."/>
            <person name="Xiong S."/>
            <person name="Wang X."/>
            <person name="Wei L."/>
            <person name="Li C."/>
            <person name="Ma Q."/>
            <person name="Ju M."/>
            <person name="Zhao R."/>
            <person name="Li G."/>
            <person name="Mu C."/>
            <person name="Tian Q."/>
            <person name="Mei H."/>
            <person name="Zhang T."/>
            <person name="Gao T."/>
            <person name="Zhang H."/>
        </authorList>
    </citation>
    <scope>NUCLEOTIDE SEQUENCE</scope>
    <source>
        <strain evidence="3">3651</strain>
    </source>
</reference>
<organism evidence="3 4">
    <name type="scientific">Sesamum alatum</name>
    <dbReference type="NCBI Taxonomy" id="300844"/>
    <lineage>
        <taxon>Eukaryota</taxon>
        <taxon>Viridiplantae</taxon>
        <taxon>Streptophyta</taxon>
        <taxon>Embryophyta</taxon>
        <taxon>Tracheophyta</taxon>
        <taxon>Spermatophyta</taxon>
        <taxon>Magnoliopsida</taxon>
        <taxon>eudicotyledons</taxon>
        <taxon>Gunneridae</taxon>
        <taxon>Pentapetalae</taxon>
        <taxon>asterids</taxon>
        <taxon>lamiids</taxon>
        <taxon>Lamiales</taxon>
        <taxon>Pedaliaceae</taxon>
        <taxon>Sesamum</taxon>
    </lineage>
</organism>
<feature type="region of interest" description="Disordered" evidence="1">
    <location>
        <begin position="1"/>
        <end position="22"/>
    </location>
</feature>
<name>A0AAE2CNY1_9LAMI</name>
<dbReference type="EMBL" id="JACGWO010000004">
    <property type="protein sequence ID" value="KAK4429141.1"/>
    <property type="molecule type" value="Genomic_DNA"/>
</dbReference>
<dbReference type="Pfam" id="PF14111">
    <property type="entry name" value="DUF4283"/>
    <property type="match status" value="1"/>
</dbReference>
<dbReference type="InterPro" id="IPR025558">
    <property type="entry name" value="DUF4283"/>
</dbReference>
<feature type="region of interest" description="Disordered" evidence="1">
    <location>
        <begin position="42"/>
        <end position="65"/>
    </location>
</feature>
<proteinExistence type="predicted"/>
<dbReference type="Proteomes" id="UP001293254">
    <property type="component" value="Unassembled WGS sequence"/>
</dbReference>
<gene>
    <name evidence="3" type="ORF">Salat_1214300</name>
</gene>
<dbReference type="AlphaFoldDB" id="A0AAE2CNY1"/>
<evidence type="ECO:0000259" key="2">
    <source>
        <dbReference type="Pfam" id="PF14111"/>
    </source>
</evidence>
<reference evidence="3" key="1">
    <citation type="submission" date="2020-06" db="EMBL/GenBank/DDBJ databases">
        <authorList>
            <person name="Li T."/>
            <person name="Hu X."/>
            <person name="Zhang T."/>
            <person name="Song X."/>
            <person name="Zhang H."/>
            <person name="Dai N."/>
            <person name="Sheng W."/>
            <person name="Hou X."/>
            <person name="Wei L."/>
        </authorList>
    </citation>
    <scope>NUCLEOTIDE SEQUENCE</scope>
    <source>
        <strain evidence="3">3651</strain>
        <tissue evidence="3">Leaf</tissue>
    </source>
</reference>
<accession>A0AAE2CNY1</accession>
<feature type="compositionally biased region" description="Polar residues" evidence="1">
    <location>
        <begin position="1"/>
        <end position="16"/>
    </location>
</feature>
<evidence type="ECO:0000313" key="3">
    <source>
        <dbReference type="EMBL" id="KAK4429141.1"/>
    </source>
</evidence>
<sequence length="198" mass="23007">MLSQFSLVQSPDQPSPANELLHPLSYGMTTNMQSYKEMVEERRLQENQETLQPTKAQGKEKEERVTSYPTYRSKLINSSNHVYFPTWLQNWEEQSLEINTQNPNINSDESLPELSLDTNLIKKIRQSWRKALIIQTVGLTSSNMNIGVHFQRIWKTAEPILPTDLGQGYYTINLKNEEDYHMALVGGPWFYLNHYIAV</sequence>
<evidence type="ECO:0000256" key="1">
    <source>
        <dbReference type="SAM" id="MobiDB-lite"/>
    </source>
</evidence>
<protein>
    <recommendedName>
        <fullName evidence="2">DUF4283 domain-containing protein</fullName>
    </recommendedName>
</protein>
<comment type="caution">
    <text evidence="3">The sequence shown here is derived from an EMBL/GenBank/DDBJ whole genome shotgun (WGS) entry which is preliminary data.</text>
</comment>
<evidence type="ECO:0000313" key="4">
    <source>
        <dbReference type="Proteomes" id="UP001293254"/>
    </source>
</evidence>
<feature type="domain" description="DUF4283" evidence="2">
    <location>
        <begin position="126"/>
        <end position="198"/>
    </location>
</feature>